<evidence type="ECO:0000256" key="1">
    <source>
        <dbReference type="SAM" id="MobiDB-lite"/>
    </source>
</evidence>
<dbReference type="OrthoDB" id="445029at2759"/>
<sequence>MPGFMRRDWNCRTGFHHRKARPVLSATASRAMQDLQEPVDTAMPEKILNCLETGEWMETLDIAKAVVGRDGTKRDVNNCLYGLGKQGHLEMRPLPGNKHRKQWKLAASVPVAQASSAQLRPSFQAAPPDNMISREGIAQALEDPPTFDSLAGQQQPRRLSSSREDAIAKVKDDIRELADRRFANRAGVAALELIGSTSYGVDIKGSDVDYALKMAAFPIYDVAWERFTEDLQRRLGEQYVVEVRNKSVAILVEDTELEIVPFNGPFDQESVPFENLFGTPNDGSLTRAGADAQLKELFEKYPGARNTVRVAKAFFCPLAKKLDEHVPWGYLLTAMVYRYAKQAVAKDKNHFEQDFSGVDLFGALLGDVGSWPVKTRGGSLNLAKRWALNRGWNLDPVFQAWSDEANRITDIHRHMQ</sequence>
<evidence type="ECO:0000313" key="2">
    <source>
        <dbReference type="EMBL" id="CAE7732575.1"/>
    </source>
</evidence>
<evidence type="ECO:0000313" key="3">
    <source>
        <dbReference type="Proteomes" id="UP000649617"/>
    </source>
</evidence>
<accession>A0A812XNF5</accession>
<dbReference type="InterPro" id="IPR036388">
    <property type="entry name" value="WH-like_DNA-bd_sf"/>
</dbReference>
<gene>
    <name evidence="2" type="primary">HERC1</name>
    <name evidence="2" type="ORF">SPIL2461_LOCUS21044</name>
</gene>
<comment type="caution">
    <text evidence="2">The sequence shown here is derived from an EMBL/GenBank/DDBJ whole genome shotgun (WGS) entry which is preliminary data.</text>
</comment>
<dbReference type="EMBL" id="CAJNIZ010045860">
    <property type="protein sequence ID" value="CAE7732575.1"/>
    <property type="molecule type" value="Genomic_DNA"/>
</dbReference>
<dbReference type="Gene3D" id="1.10.10.10">
    <property type="entry name" value="Winged helix-like DNA-binding domain superfamily/Winged helix DNA-binding domain"/>
    <property type="match status" value="1"/>
</dbReference>
<dbReference type="SUPFAM" id="SSF81301">
    <property type="entry name" value="Nucleotidyltransferase"/>
    <property type="match status" value="1"/>
</dbReference>
<keyword evidence="3" id="KW-1185">Reference proteome</keyword>
<dbReference type="AlphaFoldDB" id="A0A812XNF5"/>
<proteinExistence type="predicted"/>
<feature type="non-terminal residue" evidence="2">
    <location>
        <position position="416"/>
    </location>
</feature>
<dbReference type="Proteomes" id="UP000649617">
    <property type="component" value="Unassembled WGS sequence"/>
</dbReference>
<organism evidence="2 3">
    <name type="scientific">Symbiodinium pilosum</name>
    <name type="common">Dinoflagellate</name>
    <dbReference type="NCBI Taxonomy" id="2952"/>
    <lineage>
        <taxon>Eukaryota</taxon>
        <taxon>Sar</taxon>
        <taxon>Alveolata</taxon>
        <taxon>Dinophyceae</taxon>
        <taxon>Suessiales</taxon>
        <taxon>Symbiodiniaceae</taxon>
        <taxon>Symbiodinium</taxon>
    </lineage>
</organism>
<protein>
    <submittedName>
        <fullName evidence="2">HERC1 protein</fullName>
    </submittedName>
</protein>
<name>A0A812XNF5_SYMPI</name>
<feature type="region of interest" description="Disordered" evidence="1">
    <location>
        <begin position="144"/>
        <end position="164"/>
    </location>
</feature>
<reference evidence="2" key="1">
    <citation type="submission" date="2021-02" db="EMBL/GenBank/DDBJ databases">
        <authorList>
            <person name="Dougan E. K."/>
            <person name="Rhodes N."/>
            <person name="Thang M."/>
            <person name="Chan C."/>
        </authorList>
    </citation>
    <scope>NUCLEOTIDE SEQUENCE</scope>
</reference>
<dbReference type="InterPro" id="IPR043519">
    <property type="entry name" value="NT_sf"/>
</dbReference>